<organism evidence="1 2">
    <name type="scientific">Virgisporangium aurantiacum</name>
    <dbReference type="NCBI Taxonomy" id="175570"/>
    <lineage>
        <taxon>Bacteria</taxon>
        <taxon>Bacillati</taxon>
        <taxon>Actinomycetota</taxon>
        <taxon>Actinomycetes</taxon>
        <taxon>Micromonosporales</taxon>
        <taxon>Micromonosporaceae</taxon>
        <taxon>Virgisporangium</taxon>
    </lineage>
</organism>
<name>A0A8J4E1X8_9ACTN</name>
<comment type="caution">
    <text evidence="1">The sequence shown here is derived from an EMBL/GenBank/DDBJ whole genome shotgun (WGS) entry which is preliminary data.</text>
</comment>
<dbReference type="InterPro" id="IPR025566">
    <property type="entry name" value="DUF4331"/>
</dbReference>
<dbReference type="Proteomes" id="UP000612585">
    <property type="component" value="Unassembled WGS sequence"/>
</dbReference>
<evidence type="ECO:0000313" key="1">
    <source>
        <dbReference type="EMBL" id="GIJ58449.1"/>
    </source>
</evidence>
<dbReference type="RefSeq" id="WP_203999258.1">
    <property type="nucleotide sequence ID" value="NZ_BOPG01000037.1"/>
</dbReference>
<evidence type="ECO:0008006" key="3">
    <source>
        <dbReference type="Google" id="ProtNLM"/>
    </source>
</evidence>
<reference evidence="1" key="1">
    <citation type="submission" date="2021-01" db="EMBL/GenBank/DDBJ databases">
        <title>Whole genome shotgun sequence of Virgisporangium aurantiacum NBRC 16421.</title>
        <authorList>
            <person name="Komaki H."/>
            <person name="Tamura T."/>
        </authorList>
    </citation>
    <scope>NUCLEOTIDE SEQUENCE</scope>
    <source>
        <strain evidence="1">NBRC 16421</strain>
    </source>
</reference>
<gene>
    <name evidence="1" type="ORF">Vau01_059650</name>
</gene>
<proteinExistence type="predicted"/>
<protein>
    <recommendedName>
        <fullName evidence="3">DUF4331 domain-containing protein</fullName>
    </recommendedName>
</protein>
<accession>A0A8J4E1X8</accession>
<keyword evidence="2" id="KW-1185">Reference proteome</keyword>
<evidence type="ECO:0000313" key="2">
    <source>
        <dbReference type="Proteomes" id="UP000612585"/>
    </source>
</evidence>
<sequence>MSSHREAPEISKDPVADSTDLYAFVTPGKPDTVTLIANYLPMQLPSGGPNFYEFGDDVLYEIHVDNNGDGRPDVTFQFRFETEIRNDKTFLYNTGPIEALDSVNWNRRQFYTVTRLDGHGKGTVIARKVPCPPVNIGPASTPKYADLAKDAVKKLDDGTLLFAGQRADGFYVDLGSIFDLGILRPFQDKHLVGSTLFKKADDGVNALNGFNVLSIALQVPAASLRQEYRAYRYDEAGATIGVWTAASRRQVRILGEAGGRDADTGPFVQVSRLGNPLFNEVIVPMALKDQWNTLPPSEDKRFVGFVEQPELAALLPVLYPDVFPKLDAANKAKTKRADLIAILLTGIPAGVVPGFQNTTGSLLADMLRLNTAIPPATKPNELGVVGGDVAGFPNGRRVEDNVVSVSLRAIAGLTLALVDKTFVPDAAASAVTDGLTAKDVKAGFLKAFPFLGTPLDGFNNPAE</sequence>
<dbReference type="EMBL" id="BOPG01000037">
    <property type="protein sequence ID" value="GIJ58449.1"/>
    <property type="molecule type" value="Genomic_DNA"/>
</dbReference>
<dbReference type="Pfam" id="PF14224">
    <property type="entry name" value="DUF4331"/>
    <property type="match status" value="1"/>
</dbReference>
<dbReference type="AlphaFoldDB" id="A0A8J4E1X8"/>